<dbReference type="Proteomes" id="UP000092482">
    <property type="component" value="Chromosome"/>
</dbReference>
<protein>
    <recommendedName>
        <fullName evidence="1">Glucose/Sorbosone dehydrogenase domain-containing protein</fullName>
    </recommendedName>
</protein>
<dbReference type="InterPro" id="IPR011041">
    <property type="entry name" value="Quinoprot_gluc/sorb_DH_b-prop"/>
</dbReference>
<organism evidence="2 3">
    <name type="scientific">Serinicoccus hydrothermalis</name>
    <dbReference type="NCBI Taxonomy" id="1758689"/>
    <lineage>
        <taxon>Bacteria</taxon>
        <taxon>Bacillati</taxon>
        <taxon>Actinomycetota</taxon>
        <taxon>Actinomycetes</taxon>
        <taxon>Micrococcales</taxon>
        <taxon>Ornithinimicrobiaceae</taxon>
        <taxon>Serinicoccus</taxon>
    </lineage>
</organism>
<dbReference type="SUPFAM" id="SSF50952">
    <property type="entry name" value="Soluble quinoprotein glucose dehydrogenase"/>
    <property type="match status" value="1"/>
</dbReference>
<dbReference type="InterPro" id="IPR012938">
    <property type="entry name" value="Glc/Sorbosone_DH"/>
</dbReference>
<name>A0A1B1N8X7_9MICO</name>
<dbReference type="PANTHER" id="PTHR19328:SF75">
    <property type="entry name" value="ALDOSE SUGAR DEHYDROGENASE YLII"/>
    <property type="match status" value="1"/>
</dbReference>
<reference evidence="2 3" key="1">
    <citation type="submission" date="2016-03" db="EMBL/GenBank/DDBJ databases">
        <title>Shallow-sea hydrothermal system.</title>
        <authorList>
            <person name="Tang K."/>
        </authorList>
    </citation>
    <scope>NUCLEOTIDE SEQUENCE [LARGE SCALE GENOMIC DNA]</scope>
    <source>
        <strain evidence="2 3">JLT9</strain>
    </source>
</reference>
<dbReference type="PANTHER" id="PTHR19328">
    <property type="entry name" value="HEDGEHOG-INTERACTING PROTEIN"/>
    <property type="match status" value="1"/>
</dbReference>
<dbReference type="STRING" id="1758689.SGUI_0494"/>
<evidence type="ECO:0000313" key="2">
    <source>
        <dbReference type="EMBL" id="ANS77890.1"/>
    </source>
</evidence>
<dbReference type="PATRIC" id="fig|1758689.4.peg.499"/>
<keyword evidence="3" id="KW-1185">Reference proteome</keyword>
<dbReference type="Gene3D" id="2.120.10.30">
    <property type="entry name" value="TolB, C-terminal domain"/>
    <property type="match status" value="1"/>
</dbReference>
<evidence type="ECO:0000313" key="3">
    <source>
        <dbReference type="Proteomes" id="UP000092482"/>
    </source>
</evidence>
<dbReference type="Pfam" id="PF07995">
    <property type="entry name" value="GSDH"/>
    <property type="match status" value="1"/>
</dbReference>
<sequence length="215" mass="23487">MDKETGDYTPYLDVRERFVDNFHNHAGLGTGFGFVEHHPEYAENGIFYTVHTEAGSALTEDEPHFPAYGGVNYHSVVTEWTADDPAAEVFSGTSRELMRVPFAGRVHTLQQIAFNLTVSPGDPDYGMLYILSGDGGNGVGNDNPQDLATPHGKIFRIDPLGDDSDNGQYGIPADNPFVGTEGALGEIYAVGMRDPHRISWDPEGDHTMYLGHIGE</sequence>
<feature type="domain" description="Glucose/Sorbosone dehydrogenase" evidence="1">
    <location>
        <begin position="30"/>
        <end position="205"/>
    </location>
</feature>
<dbReference type="EMBL" id="CP014989">
    <property type="protein sequence ID" value="ANS77890.1"/>
    <property type="molecule type" value="Genomic_DNA"/>
</dbReference>
<dbReference type="AlphaFoldDB" id="A0A1B1N8X7"/>
<gene>
    <name evidence="2" type="ORF">SGUI_0494</name>
</gene>
<proteinExistence type="predicted"/>
<evidence type="ECO:0000259" key="1">
    <source>
        <dbReference type="Pfam" id="PF07995"/>
    </source>
</evidence>
<dbReference type="KEGG" id="serj:SGUI_0494"/>
<accession>A0A1B1N8X7</accession>
<dbReference type="InterPro" id="IPR011042">
    <property type="entry name" value="6-blade_b-propeller_TolB-like"/>
</dbReference>